<keyword evidence="2 7" id="KW-0540">Nuclease</keyword>
<dbReference type="InterPro" id="IPR020549">
    <property type="entry name" value="YbeY_CS"/>
</dbReference>
<dbReference type="GO" id="GO:0004521">
    <property type="term" value="F:RNA endonuclease activity"/>
    <property type="evidence" value="ECO:0007669"/>
    <property type="project" value="UniProtKB-UniRule"/>
</dbReference>
<comment type="cofactor">
    <cofactor evidence="7">
        <name>Zn(2+)</name>
        <dbReference type="ChEBI" id="CHEBI:29105"/>
    </cofactor>
    <text evidence="7">Binds 1 zinc ion.</text>
</comment>
<keyword evidence="9" id="KW-1185">Reference proteome</keyword>
<dbReference type="AlphaFoldDB" id="A0AA96K1C3"/>
<keyword evidence="7" id="KW-0698">rRNA processing</keyword>
<dbReference type="PANTHER" id="PTHR46986:SF1">
    <property type="entry name" value="ENDORIBONUCLEASE YBEY, CHLOROPLASTIC"/>
    <property type="match status" value="1"/>
</dbReference>
<evidence type="ECO:0000256" key="7">
    <source>
        <dbReference type="HAMAP-Rule" id="MF_00009"/>
    </source>
</evidence>
<dbReference type="InterPro" id="IPR023091">
    <property type="entry name" value="MetalPrtase_cat_dom_sf_prd"/>
</dbReference>
<feature type="binding site" evidence="7">
    <location>
        <position position="120"/>
    </location>
    <ligand>
        <name>Zn(2+)</name>
        <dbReference type="ChEBI" id="CHEBI:29105"/>
        <note>catalytic</note>
    </ligand>
</feature>
<name>A0AA96K1C3_9BACT</name>
<gene>
    <name evidence="7 8" type="primary">ybeY</name>
    <name evidence="8" type="ORF">PQG83_12285</name>
</gene>
<dbReference type="PANTHER" id="PTHR46986">
    <property type="entry name" value="ENDORIBONUCLEASE YBEY, CHLOROPLASTIC"/>
    <property type="match status" value="1"/>
</dbReference>
<dbReference type="EMBL" id="CP116968">
    <property type="protein sequence ID" value="WNM60539.1"/>
    <property type="molecule type" value="Genomic_DNA"/>
</dbReference>
<keyword evidence="7" id="KW-0690">Ribosome biogenesis</keyword>
<dbReference type="InterPro" id="IPR002036">
    <property type="entry name" value="YbeY"/>
</dbReference>
<dbReference type="PROSITE" id="PS01306">
    <property type="entry name" value="UPF0054"/>
    <property type="match status" value="1"/>
</dbReference>
<feature type="binding site" evidence="7">
    <location>
        <position position="110"/>
    </location>
    <ligand>
        <name>Zn(2+)</name>
        <dbReference type="ChEBI" id="CHEBI:29105"/>
        <note>catalytic</note>
    </ligand>
</feature>
<accession>A0AA96K1C3</accession>
<comment type="subcellular location">
    <subcellularLocation>
        <location evidence="7">Cytoplasm</location>
    </subcellularLocation>
</comment>
<dbReference type="NCBIfam" id="TIGR00043">
    <property type="entry name" value="rRNA maturation RNase YbeY"/>
    <property type="match status" value="1"/>
</dbReference>
<dbReference type="GO" id="GO:0008270">
    <property type="term" value="F:zinc ion binding"/>
    <property type="evidence" value="ECO:0007669"/>
    <property type="project" value="UniProtKB-UniRule"/>
</dbReference>
<keyword evidence="3 7" id="KW-0479">Metal-binding</keyword>
<dbReference type="EC" id="3.1.-.-" evidence="7"/>
<dbReference type="Proteomes" id="UP001302494">
    <property type="component" value="Chromosome"/>
</dbReference>
<proteinExistence type="inferred from homology"/>
<keyword evidence="4 7" id="KW-0255">Endonuclease</keyword>
<evidence type="ECO:0000256" key="2">
    <source>
        <dbReference type="ARBA" id="ARBA00022722"/>
    </source>
</evidence>
<evidence type="ECO:0000256" key="1">
    <source>
        <dbReference type="ARBA" id="ARBA00010875"/>
    </source>
</evidence>
<evidence type="ECO:0000256" key="6">
    <source>
        <dbReference type="ARBA" id="ARBA00022833"/>
    </source>
</evidence>
<comment type="similarity">
    <text evidence="1 7">Belongs to the endoribonuclease YbeY family.</text>
</comment>
<evidence type="ECO:0000313" key="9">
    <source>
        <dbReference type="Proteomes" id="UP001302494"/>
    </source>
</evidence>
<dbReference type="GO" id="GO:0004222">
    <property type="term" value="F:metalloendopeptidase activity"/>
    <property type="evidence" value="ECO:0007669"/>
    <property type="project" value="InterPro"/>
</dbReference>
<keyword evidence="7" id="KW-0963">Cytoplasm</keyword>
<comment type="function">
    <text evidence="7">Single strand-specific metallo-endoribonuclease involved in late-stage 70S ribosome quality control and in maturation of the 3' terminus of the 16S rRNA.</text>
</comment>
<keyword evidence="6 7" id="KW-0862">Zinc</keyword>
<dbReference type="RefSeq" id="WP_312741426.1">
    <property type="nucleotide sequence ID" value="NZ_CP116968.1"/>
</dbReference>
<dbReference type="SUPFAM" id="SSF55486">
    <property type="entry name" value="Metalloproteases ('zincins'), catalytic domain"/>
    <property type="match status" value="1"/>
</dbReference>
<dbReference type="GO" id="GO:0006364">
    <property type="term" value="P:rRNA processing"/>
    <property type="evidence" value="ECO:0007669"/>
    <property type="project" value="UniProtKB-UniRule"/>
</dbReference>
<dbReference type="Gene3D" id="3.40.390.30">
    <property type="entry name" value="Metalloproteases ('zincins'), catalytic domain"/>
    <property type="match status" value="1"/>
</dbReference>
<evidence type="ECO:0000256" key="3">
    <source>
        <dbReference type="ARBA" id="ARBA00022723"/>
    </source>
</evidence>
<sequence length="150" mass="17050">MAVWLRSHLRRVSVRPRTVRRLAQAVLQQAGYASANLSLTFVGKIRMQNLNRTYRQRDYATDVLAFPMQDALQSPLAFVGDVVICLPVALAQAPRFGNTADEEILRLLIHGILHLLGYDHETTDREAKRMKRKERTIFGRLSSPALRLLA</sequence>
<evidence type="ECO:0000256" key="5">
    <source>
        <dbReference type="ARBA" id="ARBA00022801"/>
    </source>
</evidence>
<protein>
    <recommendedName>
        <fullName evidence="7">Endoribonuclease YbeY</fullName>
        <ecNumber evidence="7">3.1.-.-</ecNumber>
    </recommendedName>
</protein>
<dbReference type="HAMAP" id="MF_00009">
    <property type="entry name" value="Endoribonucl_YbeY"/>
    <property type="match status" value="1"/>
</dbReference>
<dbReference type="Pfam" id="PF02130">
    <property type="entry name" value="YbeY"/>
    <property type="match status" value="1"/>
</dbReference>
<reference evidence="8 9" key="1">
    <citation type="submission" date="2023-01" db="EMBL/GenBank/DDBJ databases">
        <title>Cultivation and genomic characterization of new, ubiquitous marine nitrite-oxidizing bacteria from the Nitrospirales.</title>
        <authorList>
            <person name="Mueller A.J."/>
            <person name="Daebeler A."/>
            <person name="Herbold C.W."/>
            <person name="Kirkegaard R.H."/>
            <person name="Daims H."/>
        </authorList>
    </citation>
    <scope>NUCLEOTIDE SEQUENCE [LARGE SCALE GENOMIC DNA]</scope>
    <source>
        <strain evidence="8 9">DK</strain>
    </source>
</reference>
<evidence type="ECO:0000313" key="8">
    <source>
        <dbReference type="EMBL" id="WNM60539.1"/>
    </source>
</evidence>
<keyword evidence="5 7" id="KW-0378">Hydrolase</keyword>
<dbReference type="GO" id="GO:0005737">
    <property type="term" value="C:cytoplasm"/>
    <property type="evidence" value="ECO:0007669"/>
    <property type="project" value="UniProtKB-SubCell"/>
</dbReference>
<feature type="binding site" evidence="7">
    <location>
        <position position="114"/>
    </location>
    <ligand>
        <name>Zn(2+)</name>
        <dbReference type="ChEBI" id="CHEBI:29105"/>
        <note>catalytic</note>
    </ligand>
</feature>
<organism evidence="8 9">
    <name type="scientific">Candidatus Nitrospira neomarina</name>
    <dbReference type="NCBI Taxonomy" id="3020899"/>
    <lineage>
        <taxon>Bacteria</taxon>
        <taxon>Pseudomonadati</taxon>
        <taxon>Nitrospirota</taxon>
        <taxon>Nitrospiria</taxon>
        <taxon>Nitrospirales</taxon>
        <taxon>Nitrospiraceae</taxon>
        <taxon>Nitrospira</taxon>
    </lineage>
</organism>
<dbReference type="KEGG" id="nneo:PQG83_12285"/>
<evidence type="ECO:0000256" key="4">
    <source>
        <dbReference type="ARBA" id="ARBA00022759"/>
    </source>
</evidence>